<feature type="domain" description="Serine aminopeptidase S33" evidence="2">
    <location>
        <begin position="6"/>
        <end position="235"/>
    </location>
</feature>
<keyword evidence="4" id="KW-1185">Reference proteome</keyword>
<sequence>MRVGALIIHGLGGSEHDLGRMRRSLELAGIATHAPTLPGHGGTPGDLREVRAEAWLENVTAAYDELVQRYDTFHVIGMCMGALLALLLAERRQHRKGRLVALAAPVFLDGWSVPSYRWLRHMIYRMPRLAGIMRVQEKAPFGVKNTLIRSAIKARFERGDPFHYRWVPLTCIRQVDRLRHWVLDSARGIPCPTLVANAREDELTSLRSAEFLLDAIPDAKGLILENSYHMICIDNDRKQVTRSVLDFLGAFTAREVRPVTVSHAPHGQAVPLHAFG</sequence>
<organism evidence="3 4">
    <name type="scientific">Paraburkholderia sabiae</name>
    <dbReference type="NCBI Taxonomy" id="273251"/>
    <lineage>
        <taxon>Bacteria</taxon>
        <taxon>Pseudomonadati</taxon>
        <taxon>Pseudomonadota</taxon>
        <taxon>Betaproteobacteria</taxon>
        <taxon>Burkholderiales</taxon>
        <taxon>Burkholderiaceae</taxon>
        <taxon>Paraburkholderia</taxon>
    </lineage>
</organism>
<dbReference type="Gene3D" id="3.40.50.1820">
    <property type="entry name" value="alpha/beta hydrolase"/>
    <property type="match status" value="1"/>
</dbReference>
<dbReference type="SUPFAM" id="SSF53474">
    <property type="entry name" value="alpha/beta-Hydrolases"/>
    <property type="match status" value="1"/>
</dbReference>
<reference evidence="3 4" key="1">
    <citation type="submission" date="2024-01" db="EMBL/GenBank/DDBJ databases">
        <title>The diversity of rhizobia nodulating Mimosa spp. in eleven states of Brazil covering several biomes is determined by host plant, location, and edaphic factors.</title>
        <authorList>
            <person name="Rouws L."/>
            <person name="Barauna A."/>
            <person name="Beukes C."/>
            <person name="De Faria S.M."/>
            <person name="Gross E."/>
            <person name="Dos Reis Junior F.B."/>
            <person name="Simon M."/>
            <person name="Maluk M."/>
            <person name="Odee D.W."/>
            <person name="Kenicer G."/>
            <person name="Young J.P.W."/>
            <person name="Reis V.M."/>
            <person name="Zilli J."/>
            <person name="James E.K."/>
        </authorList>
    </citation>
    <scope>NUCLEOTIDE SEQUENCE [LARGE SCALE GENOMIC DNA]</scope>
    <source>
        <strain evidence="3 4">JPY77</strain>
    </source>
</reference>
<dbReference type="PIRSF" id="PIRSF017388">
    <property type="entry name" value="Esterase_lipase"/>
    <property type="match status" value="1"/>
</dbReference>
<gene>
    <name evidence="3" type="ORF">V4C55_32475</name>
</gene>
<dbReference type="PANTHER" id="PTHR43798:SF31">
    <property type="entry name" value="AB HYDROLASE SUPERFAMILY PROTEIN YCLE"/>
    <property type="match status" value="1"/>
</dbReference>
<protein>
    <submittedName>
        <fullName evidence="3">Alpha/beta fold hydrolase</fullName>
    </submittedName>
</protein>
<proteinExistence type="predicted"/>
<dbReference type="InterPro" id="IPR029058">
    <property type="entry name" value="AB_hydrolase_fold"/>
</dbReference>
<dbReference type="Pfam" id="PF12146">
    <property type="entry name" value="Hydrolase_4"/>
    <property type="match status" value="1"/>
</dbReference>
<dbReference type="Proteomes" id="UP001494588">
    <property type="component" value="Unassembled WGS sequence"/>
</dbReference>
<comment type="caution">
    <text evidence="3">The sequence shown here is derived from an EMBL/GenBank/DDBJ whole genome shotgun (WGS) entry which is preliminary data.</text>
</comment>
<evidence type="ECO:0000256" key="1">
    <source>
        <dbReference type="ARBA" id="ARBA00022801"/>
    </source>
</evidence>
<dbReference type="InterPro" id="IPR050266">
    <property type="entry name" value="AB_hydrolase_sf"/>
</dbReference>
<dbReference type="PANTHER" id="PTHR43798">
    <property type="entry name" value="MONOACYLGLYCEROL LIPASE"/>
    <property type="match status" value="1"/>
</dbReference>
<evidence type="ECO:0000313" key="4">
    <source>
        <dbReference type="Proteomes" id="UP001494588"/>
    </source>
</evidence>
<name>A0ABU9QMF2_9BURK</name>
<accession>A0ABU9QMF2</accession>
<dbReference type="InterPro" id="IPR022742">
    <property type="entry name" value="Hydrolase_4"/>
</dbReference>
<dbReference type="EMBL" id="JAZHGC010000036">
    <property type="protein sequence ID" value="MEM5290449.1"/>
    <property type="molecule type" value="Genomic_DNA"/>
</dbReference>
<evidence type="ECO:0000313" key="3">
    <source>
        <dbReference type="EMBL" id="MEM5290449.1"/>
    </source>
</evidence>
<evidence type="ECO:0000259" key="2">
    <source>
        <dbReference type="Pfam" id="PF12146"/>
    </source>
</evidence>
<dbReference type="InterPro" id="IPR012354">
    <property type="entry name" value="Esterase_lipase"/>
</dbReference>
<keyword evidence="1 3" id="KW-0378">Hydrolase</keyword>
<dbReference type="GO" id="GO:0016787">
    <property type="term" value="F:hydrolase activity"/>
    <property type="evidence" value="ECO:0007669"/>
    <property type="project" value="UniProtKB-KW"/>
</dbReference>